<evidence type="ECO:0000313" key="1">
    <source>
        <dbReference type="EMBL" id="KAI3691497.1"/>
    </source>
</evidence>
<proteinExistence type="predicted"/>
<dbReference type="Proteomes" id="UP001055811">
    <property type="component" value="Linkage Group LG09"/>
</dbReference>
<dbReference type="EMBL" id="CM042017">
    <property type="protein sequence ID" value="KAI3691497.1"/>
    <property type="molecule type" value="Genomic_DNA"/>
</dbReference>
<accession>A0ACB8Z1R9</accession>
<organism evidence="1 2">
    <name type="scientific">Cichorium intybus</name>
    <name type="common">Chicory</name>
    <dbReference type="NCBI Taxonomy" id="13427"/>
    <lineage>
        <taxon>Eukaryota</taxon>
        <taxon>Viridiplantae</taxon>
        <taxon>Streptophyta</taxon>
        <taxon>Embryophyta</taxon>
        <taxon>Tracheophyta</taxon>
        <taxon>Spermatophyta</taxon>
        <taxon>Magnoliopsida</taxon>
        <taxon>eudicotyledons</taxon>
        <taxon>Gunneridae</taxon>
        <taxon>Pentapetalae</taxon>
        <taxon>asterids</taxon>
        <taxon>campanulids</taxon>
        <taxon>Asterales</taxon>
        <taxon>Asteraceae</taxon>
        <taxon>Cichorioideae</taxon>
        <taxon>Cichorieae</taxon>
        <taxon>Cichoriinae</taxon>
        <taxon>Cichorium</taxon>
    </lineage>
</organism>
<protein>
    <submittedName>
        <fullName evidence="1">Uncharacterized protein</fullName>
    </submittedName>
</protein>
<comment type="caution">
    <text evidence="1">The sequence shown here is derived from an EMBL/GenBank/DDBJ whole genome shotgun (WGS) entry which is preliminary data.</text>
</comment>
<reference evidence="1 2" key="2">
    <citation type="journal article" date="2022" name="Mol. Ecol. Resour.">
        <title>The genomes of chicory, endive, great burdock and yacon provide insights into Asteraceae paleo-polyploidization history and plant inulin production.</title>
        <authorList>
            <person name="Fan W."/>
            <person name="Wang S."/>
            <person name="Wang H."/>
            <person name="Wang A."/>
            <person name="Jiang F."/>
            <person name="Liu H."/>
            <person name="Zhao H."/>
            <person name="Xu D."/>
            <person name="Zhang Y."/>
        </authorList>
    </citation>
    <scope>NUCLEOTIDE SEQUENCE [LARGE SCALE GENOMIC DNA]</scope>
    <source>
        <strain evidence="2">cv. Punajuju</strain>
        <tissue evidence="1">Leaves</tissue>
    </source>
</reference>
<keyword evidence="2" id="KW-1185">Reference proteome</keyword>
<name>A0ACB8Z1R9_CICIN</name>
<sequence length="113" mass="12510">MNSLYRGRDVGKPDKHLILNNVAILVECITKNTASRLVKDQAKVMPVGGQKEVTKKQGNCIQLKLKKVVDKSENKGKKVSETSGVKKGKMKVVDKSNTKKQKGAEKKYQQGID</sequence>
<reference evidence="2" key="1">
    <citation type="journal article" date="2022" name="Mol. Ecol. Resour.">
        <title>The genomes of chicory, endive, great burdock and yacon provide insights into Asteraceae palaeo-polyploidization history and plant inulin production.</title>
        <authorList>
            <person name="Fan W."/>
            <person name="Wang S."/>
            <person name="Wang H."/>
            <person name="Wang A."/>
            <person name="Jiang F."/>
            <person name="Liu H."/>
            <person name="Zhao H."/>
            <person name="Xu D."/>
            <person name="Zhang Y."/>
        </authorList>
    </citation>
    <scope>NUCLEOTIDE SEQUENCE [LARGE SCALE GENOMIC DNA]</scope>
    <source>
        <strain evidence="2">cv. Punajuju</strain>
    </source>
</reference>
<gene>
    <name evidence="1" type="ORF">L2E82_49859</name>
</gene>
<evidence type="ECO:0000313" key="2">
    <source>
        <dbReference type="Proteomes" id="UP001055811"/>
    </source>
</evidence>